<organism evidence="1 2">
    <name type="scientific">Sphingomonas aurantiaca</name>
    <dbReference type="NCBI Taxonomy" id="185949"/>
    <lineage>
        <taxon>Bacteria</taxon>
        <taxon>Pseudomonadati</taxon>
        <taxon>Pseudomonadota</taxon>
        <taxon>Alphaproteobacteria</taxon>
        <taxon>Sphingomonadales</taxon>
        <taxon>Sphingomonadaceae</taxon>
        <taxon>Sphingomonas</taxon>
    </lineage>
</organism>
<reference evidence="1 2" key="1">
    <citation type="submission" date="2019-09" db="EMBL/GenBank/DDBJ databases">
        <authorList>
            <person name="Dittami M. S."/>
        </authorList>
    </citation>
    <scope>NUCLEOTIDE SEQUENCE [LARGE SCALE GENOMIC DNA]</scope>
    <source>
        <strain evidence="1">SPHINGO391</strain>
    </source>
</reference>
<sequence length="79" mass="8295">MSTAPAEAGVQLGTVANVAIRFVTPDVPFGPRPPPGWSMGLGLRTTILFPREGGDPDWAPAFAGEQGRTGFGLCREQGR</sequence>
<proteinExistence type="predicted"/>
<dbReference type="Proteomes" id="UP000326857">
    <property type="component" value="Unassembled WGS sequence"/>
</dbReference>
<gene>
    <name evidence="1" type="ORF">SPHINGO391_360006</name>
</gene>
<evidence type="ECO:0000313" key="1">
    <source>
        <dbReference type="EMBL" id="VVT04649.1"/>
    </source>
</evidence>
<name>A0A5E7YH80_9SPHN</name>
<accession>A0A5E7YH80</accession>
<evidence type="ECO:0000313" key="2">
    <source>
        <dbReference type="Proteomes" id="UP000326857"/>
    </source>
</evidence>
<dbReference type="AlphaFoldDB" id="A0A5E7YH80"/>
<dbReference type="EMBL" id="CABVLI010000030">
    <property type="protein sequence ID" value="VVT04649.1"/>
    <property type="molecule type" value="Genomic_DNA"/>
</dbReference>
<protein>
    <submittedName>
        <fullName evidence="1">Uncharacterized protein</fullName>
    </submittedName>
</protein>